<feature type="region of interest" description="Disordered" evidence="4">
    <location>
        <begin position="1"/>
        <end position="49"/>
    </location>
</feature>
<dbReference type="GO" id="GO:0008305">
    <property type="term" value="C:integrin complex"/>
    <property type="evidence" value="ECO:0007669"/>
    <property type="project" value="InterPro"/>
</dbReference>
<evidence type="ECO:0000313" key="5">
    <source>
        <dbReference type="EMBL" id="CEM24121.1"/>
    </source>
</evidence>
<dbReference type="InterPro" id="IPR013519">
    <property type="entry name" value="Int_alpha_beta-p"/>
</dbReference>
<dbReference type="PhylomeDB" id="A0A0G4G6M4"/>
<dbReference type="PRINTS" id="PR01185">
    <property type="entry name" value="INTEGRINA"/>
</dbReference>
<dbReference type="Pfam" id="PF01839">
    <property type="entry name" value="FG-GAP"/>
    <property type="match status" value="1"/>
</dbReference>
<protein>
    <submittedName>
        <fullName evidence="5">Uncharacterized protein</fullName>
    </submittedName>
</protein>
<gene>
    <name evidence="5" type="ORF">Cvel_20483</name>
</gene>
<name>A0A0G4G6M4_9ALVE</name>
<keyword evidence="1" id="KW-0732">Signal</keyword>
<feature type="compositionally biased region" description="Basic and acidic residues" evidence="4">
    <location>
        <begin position="38"/>
        <end position="47"/>
    </location>
</feature>
<evidence type="ECO:0000256" key="2">
    <source>
        <dbReference type="ARBA" id="ARBA00022737"/>
    </source>
</evidence>
<dbReference type="InterPro" id="IPR000413">
    <property type="entry name" value="Integrin_alpha"/>
</dbReference>
<sequence length="407" mass="42025">MGGRALAVQWNEAHGETAVEKKQRDEADGPVTSSAEKTALESTKEETGAPLRRLNIAGIPESIELEESNSGRRVLRIRGGYSGERLGYGIGSGDFNDDGVEDVILTGVAPQAGGRTERARVIFGQRDGFEEAIFSVGDLDGSNGFTVVGDAVEVSKPALYYDTLTGDFNGDGVADFLIFSTEHLTPDNEADLCHVVFGRKNLNGGAASLNLTDPPLNGTNGFVIVPDRFGLVYGTFGFQPHVSGDFNGDGIDDILVAETDSTGTESRAYIIFGSTSGFGASLELASLNGTSGFVIVNKAGSGKATSAGDLNGDGIDDIFFGAPLADSLAGRVHVIFGRNTTEAGDFNATVDVSALNGSDGFAITGDSGDRLGGYMSGAGDFNADGVNDILLGAPDGASGRLGVPARD</sequence>
<dbReference type="InterPro" id="IPR028994">
    <property type="entry name" value="Integrin_alpha_N"/>
</dbReference>
<keyword evidence="3" id="KW-0325">Glycoprotein</keyword>
<evidence type="ECO:0000256" key="1">
    <source>
        <dbReference type="ARBA" id="ARBA00022729"/>
    </source>
</evidence>
<reference evidence="5" key="1">
    <citation type="submission" date="2014-11" db="EMBL/GenBank/DDBJ databases">
        <authorList>
            <person name="Otto D Thomas"/>
            <person name="Naeem Raeece"/>
        </authorList>
    </citation>
    <scope>NUCLEOTIDE SEQUENCE</scope>
</reference>
<evidence type="ECO:0000256" key="4">
    <source>
        <dbReference type="SAM" id="MobiDB-lite"/>
    </source>
</evidence>
<dbReference type="SMART" id="SM00191">
    <property type="entry name" value="Int_alpha"/>
    <property type="match status" value="3"/>
</dbReference>
<dbReference type="InterPro" id="IPR024881">
    <property type="entry name" value="Tip"/>
</dbReference>
<dbReference type="PANTHER" id="PTHR13412">
    <property type="entry name" value="T-CELL IMMUNOMODULATORY PROTEIN HOMOLOG"/>
    <property type="match status" value="1"/>
</dbReference>
<dbReference type="InterPro" id="IPR013517">
    <property type="entry name" value="FG-GAP"/>
</dbReference>
<dbReference type="SUPFAM" id="SSF69318">
    <property type="entry name" value="Integrin alpha N-terminal domain"/>
    <property type="match status" value="1"/>
</dbReference>
<dbReference type="VEuPathDB" id="CryptoDB:Cvel_20483"/>
<dbReference type="EMBL" id="CDMZ01000928">
    <property type="protein sequence ID" value="CEM24121.1"/>
    <property type="molecule type" value="Genomic_DNA"/>
</dbReference>
<proteinExistence type="predicted"/>
<dbReference type="PANTHER" id="PTHR13412:SF0">
    <property type="entry name" value="T-CELL IMMUNOMODULATORY PROTEIN"/>
    <property type="match status" value="1"/>
</dbReference>
<evidence type="ECO:0000256" key="3">
    <source>
        <dbReference type="ARBA" id="ARBA00023180"/>
    </source>
</evidence>
<organism evidence="5">
    <name type="scientific">Chromera velia CCMP2878</name>
    <dbReference type="NCBI Taxonomy" id="1169474"/>
    <lineage>
        <taxon>Eukaryota</taxon>
        <taxon>Sar</taxon>
        <taxon>Alveolata</taxon>
        <taxon>Colpodellida</taxon>
        <taxon>Chromeraceae</taxon>
        <taxon>Chromera</taxon>
    </lineage>
</organism>
<dbReference type="AlphaFoldDB" id="A0A0G4G6M4"/>
<keyword evidence="2" id="KW-0677">Repeat</keyword>
<dbReference type="Gene3D" id="2.130.10.130">
    <property type="entry name" value="Integrin alpha, N-terminal"/>
    <property type="match status" value="2"/>
</dbReference>
<feature type="compositionally biased region" description="Basic and acidic residues" evidence="4">
    <location>
        <begin position="13"/>
        <end position="27"/>
    </location>
</feature>
<dbReference type="GO" id="GO:0007155">
    <property type="term" value="P:cell adhesion"/>
    <property type="evidence" value="ECO:0007669"/>
    <property type="project" value="InterPro"/>
</dbReference>
<accession>A0A0G4G6M4</accession>